<dbReference type="SUPFAM" id="SSF56349">
    <property type="entry name" value="DNA breaking-rejoining enzymes"/>
    <property type="match status" value="1"/>
</dbReference>
<dbReference type="EMBL" id="BK015895">
    <property type="protein sequence ID" value="DAD72164.1"/>
    <property type="molecule type" value="Genomic_DNA"/>
</dbReference>
<organism evidence="6">
    <name type="scientific">Siphoviridae sp. ctTC45</name>
    <dbReference type="NCBI Taxonomy" id="2827573"/>
    <lineage>
        <taxon>Viruses</taxon>
        <taxon>Duplodnaviria</taxon>
        <taxon>Heunggongvirae</taxon>
        <taxon>Uroviricota</taxon>
        <taxon>Caudoviricetes</taxon>
    </lineage>
</organism>
<sequence length="228" mass="27085">MDGKPANRSEEITDEEWLTVNEFNRDMVEDYLNNQVHLSPKSLIAYRSALRIFFVWVKNNLHDKDCTEIRKKEFLRYLNWLAVRGFSESGIKFKKSSVSAFNKFIENFYEDDYPQFRNYVTSEMQIPKTGKVYAKEPLTPEEIEHLCKVLEEREEWQKLAYVKFTYSTGCRRAESRQLLKEVVNYTPKRKMITIIDENGKEQEVESVSYKTHEIRCKGRSSVGKVRHL</sequence>
<dbReference type="InterPro" id="IPR010998">
    <property type="entry name" value="Integrase_recombinase_N"/>
</dbReference>
<evidence type="ECO:0000256" key="2">
    <source>
        <dbReference type="ARBA" id="ARBA00023125"/>
    </source>
</evidence>
<feature type="domain" description="Core-binding (CB)" evidence="5">
    <location>
        <begin position="18"/>
        <end position="106"/>
    </location>
</feature>
<protein>
    <submittedName>
        <fullName evidence="6">SITE SPECIFIC RECOMBINASE XERD</fullName>
    </submittedName>
</protein>
<dbReference type="Gene3D" id="1.10.443.10">
    <property type="entry name" value="Intergrase catalytic core"/>
    <property type="match status" value="1"/>
</dbReference>
<dbReference type="InterPro" id="IPR044068">
    <property type="entry name" value="CB"/>
</dbReference>
<dbReference type="InterPro" id="IPR011010">
    <property type="entry name" value="DNA_brk_join_enz"/>
</dbReference>
<keyword evidence="3" id="KW-0233">DNA recombination</keyword>
<keyword evidence="2 4" id="KW-0238">DNA-binding</keyword>
<evidence type="ECO:0000256" key="3">
    <source>
        <dbReference type="ARBA" id="ARBA00023172"/>
    </source>
</evidence>
<dbReference type="Pfam" id="PF02899">
    <property type="entry name" value="Phage_int_SAM_1"/>
    <property type="match status" value="1"/>
</dbReference>
<evidence type="ECO:0000313" key="6">
    <source>
        <dbReference type="EMBL" id="DAD72164.1"/>
    </source>
</evidence>
<reference evidence="6" key="1">
    <citation type="journal article" date="2021" name="Proc. Natl. Acad. Sci. U.S.A.">
        <title>A Catalog of Tens of Thousands of Viruses from Human Metagenomes Reveals Hidden Associations with Chronic Diseases.</title>
        <authorList>
            <person name="Tisza M.J."/>
            <person name="Buck C.B."/>
        </authorList>
    </citation>
    <scope>NUCLEOTIDE SEQUENCE</scope>
    <source>
        <strain evidence="6">CtTC45</strain>
    </source>
</reference>
<proteinExistence type="inferred from homology"/>
<dbReference type="Gene3D" id="1.10.150.130">
    <property type="match status" value="1"/>
</dbReference>
<dbReference type="GO" id="GO:0015074">
    <property type="term" value="P:DNA integration"/>
    <property type="evidence" value="ECO:0007669"/>
    <property type="project" value="InterPro"/>
</dbReference>
<evidence type="ECO:0000259" key="5">
    <source>
        <dbReference type="PROSITE" id="PS51900"/>
    </source>
</evidence>
<evidence type="ECO:0000256" key="4">
    <source>
        <dbReference type="PROSITE-ProRule" id="PRU01248"/>
    </source>
</evidence>
<accession>A0A8S5LQ51</accession>
<dbReference type="InterPro" id="IPR004107">
    <property type="entry name" value="Integrase_SAM-like_N"/>
</dbReference>
<name>A0A8S5LQ51_9CAUD</name>
<dbReference type="GO" id="GO:0006310">
    <property type="term" value="P:DNA recombination"/>
    <property type="evidence" value="ECO:0007669"/>
    <property type="project" value="UniProtKB-KW"/>
</dbReference>
<dbReference type="InterPro" id="IPR013762">
    <property type="entry name" value="Integrase-like_cat_sf"/>
</dbReference>
<comment type="similarity">
    <text evidence="1">Belongs to the 'phage' integrase family.</text>
</comment>
<dbReference type="GO" id="GO:0003677">
    <property type="term" value="F:DNA binding"/>
    <property type="evidence" value="ECO:0007669"/>
    <property type="project" value="UniProtKB-UniRule"/>
</dbReference>
<evidence type="ECO:0000256" key="1">
    <source>
        <dbReference type="ARBA" id="ARBA00008857"/>
    </source>
</evidence>
<dbReference type="PROSITE" id="PS51900">
    <property type="entry name" value="CB"/>
    <property type="match status" value="1"/>
</dbReference>